<evidence type="ECO:0000256" key="17">
    <source>
        <dbReference type="ARBA" id="ARBA00023065"/>
    </source>
</evidence>
<dbReference type="InterPro" id="IPR008250">
    <property type="entry name" value="ATPase_P-typ_transduc_dom_A_sf"/>
</dbReference>
<keyword evidence="11" id="KW-0187">Copper transport</keyword>
<evidence type="ECO:0000313" key="25">
    <source>
        <dbReference type="EMBL" id="RAV12935.1"/>
    </source>
</evidence>
<evidence type="ECO:0000259" key="24">
    <source>
        <dbReference type="PROSITE" id="PS50846"/>
    </source>
</evidence>
<sequence length="817" mass="87182">MQAQELEKKQASLQITGMTCAACANRIEKGLSKVEGVEDANVNFALERATVTYDPKKVDIAQMEQNIQKLGYGTLKESIELQISGMTCAACATRIEKGLNKLPGVTQATVNFALETAHVQYSSGSVTLSDMQKKVEQLGYKAVPKQEQGDPAEHRRKEISRQKRKLLVSAILSFPLLWAMVTHFSFTSWIWMPEIFMNPWFQLVLATPVQFMIGWQFYVGAYKALRNKSANMDVLVALGTSAAYFYSLYLSIDWATMASMPGMGGHHAPSMYYETSAVLITLILLGKLFESLAKGRTSEAIKTLMGLQAKTALVIRDGQELSIPVEEVAAGDVLLVKPGEKIPVDGEVIEGSSTVDESMLTGESIPVDKKAGDSVIGATINKNGLLKVKATKVGKETALAQIIKVVEEAQGSKAPIQRIADVISGIFVPIVVGIALAAFLVWFFIIEPGDFASALEKAIAILVIACPCALGLATPTSIMAGSGRAAELGILFKGGEHLEATHRIDAIILDKTGTVTKGKPELTDVIVQGIDEADFLRLVGGAEKNSEHPLAEAIVSGIAAKGISVPSSVEFEAIPGYGIRAIVEGKEVLAGTRKLMAKFDVPAEAAFETMNSLEQSGKTAMLIAVDRQYAGLVAVADTIKETSKEAVTRLKALGIQVIMITGDNERTAKAIAKQVGIDHVLAEVLPEGKADEVKKLQAQGKKVAMVGDGINDAPALAMADIGMAIGTGTDVAMEAADVTLMRGDLNSIPDAIYMSKKTMGNIKQNLFWALGYNTLGIPIAAIGLLAPWVAGAAMALSSVSVVLNALRLQRLKINHSE</sequence>
<keyword evidence="8 23" id="KW-0479">Metal-binding</keyword>
<evidence type="ECO:0000256" key="16">
    <source>
        <dbReference type="ARBA" id="ARBA00023008"/>
    </source>
</evidence>
<evidence type="ECO:0000256" key="6">
    <source>
        <dbReference type="ARBA" id="ARBA00022553"/>
    </source>
</evidence>
<dbReference type="SUPFAM" id="SSF56784">
    <property type="entry name" value="HAD-like"/>
    <property type="match status" value="1"/>
</dbReference>
<dbReference type="PANTHER" id="PTHR43520:SF8">
    <property type="entry name" value="P-TYPE CU(+) TRANSPORTER"/>
    <property type="match status" value="1"/>
</dbReference>
<evidence type="ECO:0000256" key="1">
    <source>
        <dbReference type="ARBA" id="ARBA00004651"/>
    </source>
</evidence>
<evidence type="ECO:0000256" key="7">
    <source>
        <dbReference type="ARBA" id="ARBA00022692"/>
    </source>
</evidence>
<keyword evidence="6" id="KW-0597">Phosphoprotein</keyword>
<dbReference type="SUPFAM" id="SSF81653">
    <property type="entry name" value="Calcium ATPase, transduction domain A"/>
    <property type="match status" value="1"/>
</dbReference>
<dbReference type="RefSeq" id="WP_113035425.1">
    <property type="nucleotide sequence ID" value="NZ_QMFB01000031.1"/>
</dbReference>
<dbReference type="Gene3D" id="3.40.50.1000">
    <property type="entry name" value="HAD superfamily/HAD-like"/>
    <property type="match status" value="1"/>
</dbReference>
<dbReference type="GO" id="GO:0043682">
    <property type="term" value="F:P-type divalent copper transporter activity"/>
    <property type="evidence" value="ECO:0007669"/>
    <property type="project" value="TreeGrafter"/>
</dbReference>
<dbReference type="GO" id="GO:0005524">
    <property type="term" value="F:ATP binding"/>
    <property type="evidence" value="ECO:0007669"/>
    <property type="project" value="UniProtKB-UniRule"/>
</dbReference>
<evidence type="ECO:0000256" key="22">
    <source>
        <dbReference type="ARBA" id="ARBA00055366"/>
    </source>
</evidence>
<dbReference type="SFLD" id="SFLDF00027">
    <property type="entry name" value="p-type_atpase"/>
    <property type="match status" value="1"/>
</dbReference>
<keyword evidence="23" id="KW-1003">Cell membrane</keyword>
<comment type="function">
    <text evidence="22">Involved in copper export.</text>
</comment>
<evidence type="ECO:0000256" key="12">
    <source>
        <dbReference type="ARBA" id="ARBA00022840"/>
    </source>
</evidence>
<evidence type="ECO:0000256" key="2">
    <source>
        <dbReference type="ARBA" id="ARBA00006024"/>
    </source>
</evidence>
<dbReference type="SFLD" id="SFLDG00002">
    <property type="entry name" value="C1.7:_P-type_atpase_like"/>
    <property type="match status" value="1"/>
</dbReference>
<dbReference type="Proteomes" id="UP000250369">
    <property type="component" value="Unassembled WGS sequence"/>
</dbReference>
<dbReference type="PRINTS" id="PR00119">
    <property type="entry name" value="CATATPASE"/>
</dbReference>
<keyword evidence="9" id="KW-0677">Repeat</keyword>
<dbReference type="GO" id="GO:0055070">
    <property type="term" value="P:copper ion homeostasis"/>
    <property type="evidence" value="ECO:0007669"/>
    <property type="project" value="TreeGrafter"/>
</dbReference>
<keyword evidence="15 23" id="KW-1133">Transmembrane helix</keyword>
<keyword evidence="10 23" id="KW-0547">Nucleotide-binding</keyword>
<dbReference type="FunFam" id="3.40.50.1000:FF:000333">
    <property type="entry name" value="Copper-transporting ATPase 2"/>
    <property type="match status" value="1"/>
</dbReference>
<evidence type="ECO:0000256" key="4">
    <source>
        <dbReference type="ARBA" id="ARBA00015102"/>
    </source>
</evidence>
<evidence type="ECO:0000256" key="19">
    <source>
        <dbReference type="ARBA" id="ARBA00029719"/>
    </source>
</evidence>
<dbReference type="Pfam" id="PF00403">
    <property type="entry name" value="HMA"/>
    <property type="match status" value="2"/>
</dbReference>
<dbReference type="Gene3D" id="3.40.1110.10">
    <property type="entry name" value="Calcium-transporting ATPase, cytoplasmic domain N"/>
    <property type="match status" value="1"/>
</dbReference>
<dbReference type="InterPro" id="IPR006122">
    <property type="entry name" value="HMA_Cu_ion-bd"/>
</dbReference>
<dbReference type="GO" id="GO:0016887">
    <property type="term" value="F:ATP hydrolysis activity"/>
    <property type="evidence" value="ECO:0007669"/>
    <property type="project" value="InterPro"/>
</dbReference>
<dbReference type="InterPro" id="IPR017969">
    <property type="entry name" value="Heavy-metal-associated_CS"/>
</dbReference>
<dbReference type="InterPro" id="IPR023214">
    <property type="entry name" value="HAD_sf"/>
</dbReference>
<evidence type="ECO:0000256" key="8">
    <source>
        <dbReference type="ARBA" id="ARBA00022723"/>
    </source>
</evidence>
<dbReference type="GO" id="GO:0140581">
    <property type="term" value="F:P-type monovalent copper transporter activity"/>
    <property type="evidence" value="ECO:0007669"/>
    <property type="project" value="UniProtKB-EC"/>
</dbReference>
<comment type="subcellular location">
    <subcellularLocation>
        <location evidence="1">Cell membrane</location>
        <topology evidence="1">Multi-pass membrane protein</topology>
    </subcellularLocation>
</comment>
<dbReference type="AlphaFoldDB" id="A0A329LY69"/>
<comment type="catalytic activity">
    <reaction evidence="21">
        <text>Cu(+)(in) + ATP + H2O = Cu(+)(out) + ADP + phosphate + H(+)</text>
        <dbReference type="Rhea" id="RHEA:25792"/>
        <dbReference type="ChEBI" id="CHEBI:15377"/>
        <dbReference type="ChEBI" id="CHEBI:15378"/>
        <dbReference type="ChEBI" id="CHEBI:30616"/>
        <dbReference type="ChEBI" id="CHEBI:43474"/>
        <dbReference type="ChEBI" id="CHEBI:49552"/>
        <dbReference type="ChEBI" id="CHEBI:456216"/>
        <dbReference type="EC" id="7.2.2.8"/>
    </reaction>
</comment>
<evidence type="ECO:0000256" key="10">
    <source>
        <dbReference type="ARBA" id="ARBA00022741"/>
    </source>
</evidence>
<dbReference type="PROSITE" id="PS50846">
    <property type="entry name" value="HMA_2"/>
    <property type="match status" value="2"/>
</dbReference>
<dbReference type="Gene3D" id="2.70.150.10">
    <property type="entry name" value="Calcium-transporting ATPase, cytoplasmic transduction domain A"/>
    <property type="match status" value="1"/>
</dbReference>
<keyword evidence="17" id="KW-0406">Ion transport</keyword>
<dbReference type="Pfam" id="PF00702">
    <property type="entry name" value="Hydrolase"/>
    <property type="match status" value="1"/>
</dbReference>
<feature type="transmembrane region" description="Helical" evidence="23">
    <location>
        <begin position="166"/>
        <end position="191"/>
    </location>
</feature>
<evidence type="ECO:0000256" key="5">
    <source>
        <dbReference type="ARBA" id="ARBA00022448"/>
    </source>
</evidence>
<dbReference type="InterPro" id="IPR036163">
    <property type="entry name" value="HMA_dom_sf"/>
</dbReference>
<evidence type="ECO:0000256" key="21">
    <source>
        <dbReference type="ARBA" id="ARBA00049289"/>
    </source>
</evidence>
<dbReference type="CDD" id="cd00371">
    <property type="entry name" value="HMA"/>
    <property type="match status" value="2"/>
</dbReference>
<feature type="domain" description="HMA" evidence="24">
    <location>
        <begin position="77"/>
        <end position="143"/>
    </location>
</feature>
<comment type="similarity">
    <text evidence="2 23">Belongs to the cation transport ATPase (P-type) (TC 3.A.3) family. Type IB subfamily.</text>
</comment>
<organism evidence="25 26">
    <name type="scientific">Paenibacillus contaminans</name>
    <dbReference type="NCBI Taxonomy" id="450362"/>
    <lineage>
        <taxon>Bacteria</taxon>
        <taxon>Bacillati</taxon>
        <taxon>Bacillota</taxon>
        <taxon>Bacilli</taxon>
        <taxon>Bacillales</taxon>
        <taxon>Paenibacillaceae</taxon>
        <taxon>Paenibacillus</taxon>
    </lineage>
</organism>
<comment type="caution">
    <text evidence="25">The sequence shown here is derived from an EMBL/GenBank/DDBJ whole genome shotgun (WGS) entry which is preliminary data.</text>
</comment>
<name>A0A329LY69_9BACL</name>
<dbReference type="InterPro" id="IPR001757">
    <property type="entry name" value="P_typ_ATPase"/>
</dbReference>
<keyword evidence="7 23" id="KW-0812">Transmembrane</keyword>
<evidence type="ECO:0000256" key="11">
    <source>
        <dbReference type="ARBA" id="ARBA00022796"/>
    </source>
</evidence>
<keyword evidence="14" id="KW-1278">Translocase</keyword>
<keyword evidence="13" id="KW-0460">Magnesium</keyword>
<dbReference type="NCBIfam" id="TIGR01494">
    <property type="entry name" value="ATPase_P-type"/>
    <property type="match status" value="1"/>
</dbReference>
<dbReference type="SUPFAM" id="SSF81665">
    <property type="entry name" value="Calcium ATPase, transmembrane domain M"/>
    <property type="match status" value="1"/>
</dbReference>
<dbReference type="FunFam" id="3.30.70.100:FF:000005">
    <property type="entry name" value="Copper-exporting P-type ATPase A"/>
    <property type="match status" value="2"/>
</dbReference>
<evidence type="ECO:0000256" key="3">
    <source>
        <dbReference type="ARBA" id="ARBA00012517"/>
    </source>
</evidence>
<evidence type="ECO:0000313" key="26">
    <source>
        <dbReference type="Proteomes" id="UP000250369"/>
    </source>
</evidence>
<dbReference type="InterPro" id="IPR044492">
    <property type="entry name" value="P_typ_ATPase_HD_dom"/>
</dbReference>
<feature type="domain" description="HMA" evidence="24">
    <location>
        <begin position="9"/>
        <end position="75"/>
    </location>
</feature>
<dbReference type="EC" id="7.2.2.8" evidence="3"/>
<dbReference type="FunFam" id="2.70.150.10:FF:000002">
    <property type="entry name" value="Copper-transporting ATPase 1, putative"/>
    <property type="match status" value="1"/>
</dbReference>
<keyword evidence="26" id="KW-1185">Reference proteome</keyword>
<keyword evidence="12 23" id="KW-0067">ATP-binding</keyword>
<dbReference type="CDD" id="cd02094">
    <property type="entry name" value="P-type_ATPase_Cu-like"/>
    <property type="match status" value="1"/>
</dbReference>
<keyword evidence="5" id="KW-0813">Transport</keyword>
<feature type="transmembrane region" description="Helical" evidence="23">
    <location>
        <begin position="272"/>
        <end position="289"/>
    </location>
</feature>
<dbReference type="InterPro" id="IPR023298">
    <property type="entry name" value="ATPase_P-typ_TM_dom_sf"/>
</dbReference>
<dbReference type="InterPro" id="IPR027256">
    <property type="entry name" value="P-typ_ATPase_IB"/>
</dbReference>
<keyword evidence="18 23" id="KW-0472">Membrane</keyword>
<evidence type="ECO:0000256" key="15">
    <source>
        <dbReference type="ARBA" id="ARBA00022989"/>
    </source>
</evidence>
<dbReference type="Gene3D" id="3.30.70.100">
    <property type="match status" value="2"/>
</dbReference>
<feature type="transmembrane region" description="Helical" evidence="23">
    <location>
        <begin position="234"/>
        <end position="252"/>
    </location>
</feature>
<feature type="transmembrane region" description="Helical" evidence="23">
    <location>
        <begin position="765"/>
        <end position="782"/>
    </location>
</feature>
<reference evidence="25 26" key="1">
    <citation type="journal article" date="2009" name="Int. J. Syst. Evol. Microbiol.">
        <title>Paenibacillus contaminans sp. nov., isolated from a contaminated laboratory plate.</title>
        <authorList>
            <person name="Chou J.H."/>
            <person name="Lee J.H."/>
            <person name="Lin M.C."/>
            <person name="Chang P.S."/>
            <person name="Arun A.B."/>
            <person name="Young C.C."/>
            <person name="Chen W.M."/>
        </authorList>
    </citation>
    <scope>NUCLEOTIDE SEQUENCE [LARGE SCALE GENOMIC DNA]</scope>
    <source>
        <strain evidence="25 26">CKOBP-6</strain>
    </source>
</reference>
<evidence type="ECO:0000256" key="18">
    <source>
        <dbReference type="ARBA" id="ARBA00023136"/>
    </source>
</evidence>
<dbReference type="NCBIfam" id="TIGR01511">
    <property type="entry name" value="ATPase-IB1_Cu"/>
    <property type="match status" value="1"/>
</dbReference>
<proteinExistence type="inferred from homology"/>
<feature type="transmembrane region" description="Helical" evidence="23">
    <location>
        <begin position="458"/>
        <end position="480"/>
    </location>
</feature>
<dbReference type="NCBIfam" id="TIGR00003">
    <property type="entry name" value="copper ion binding protein"/>
    <property type="match status" value="2"/>
</dbReference>
<dbReference type="SFLD" id="SFLDS00003">
    <property type="entry name" value="Haloacid_Dehalogenase"/>
    <property type="match status" value="1"/>
</dbReference>
<dbReference type="InterPro" id="IPR006121">
    <property type="entry name" value="HMA_dom"/>
</dbReference>
<dbReference type="PRINTS" id="PR00943">
    <property type="entry name" value="CUATPASE"/>
</dbReference>
<gene>
    <name evidence="25" type="ORF">DQG23_33670</name>
</gene>
<evidence type="ECO:0000256" key="23">
    <source>
        <dbReference type="RuleBase" id="RU362081"/>
    </source>
</evidence>
<dbReference type="InterPro" id="IPR059000">
    <property type="entry name" value="ATPase_P-type_domA"/>
</dbReference>
<protein>
    <recommendedName>
        <fullName evidence="4">Copper-exporting P-type ATPase</fullName>
        <ecNumber evidence="3">7.2.2.8</ecNumber>
    </recommendedName>
    <alternativeName>
        <fullName evidence="19">Copper-exporting P-type ATPase A</fullName>
    </alternativeName>
    <alternativeName>
        <fullName evidence="20">Cu(+)-exporting ATPase</fullName>
    </alternativeName>
</protein>
<evidence type="ECO:0000256" key="14">
    <source>
        <dbReference type="ARBA" id="ARBA00022967"/>
    </source>
</evidence>
<accession>A0A329LY69</accession>
<evidence type="ECO:0000256" key="9">
    <source>
        <dbReference type="ARBA" id="ARBA00022737"/>
    </source>
</evidence>
<dbReference type="InterPro" id="IPR018303">
    <property type="entry name" value="ATPase_P-typ_P_site"/>
</dbReference>
<feature type="transmembrane region" description="Helical" evidence="23">
    <location>
        <begin position="203"/>
        <end position="222"/>
    </location>
</feature>
<dbReference type="PRINTS" id="PR00942">
    <property type="entry name" value="CUATPASEI"/>
</dbReference>
<dbReference type="InterPro" id="IPR036412">
    <property type="entry name" value="HAD-like_sf"/>
</dbReference>
<dbReference type="EMBL" id="QMFB01000031">
    <property type="protein sequence ID" value="RAV12935.1"/>
    <property type="molecule type" value="Genomic_DNA"/>
</dbReference>
<feature type="transmembrane region" description="Helical" evidence="23">
    <location>
        <begin position="422"/>
        <end position="446"/>
    </location>
</feature>
<dbReference type="NCBIfam" id="TIGR01525">
    <property type="entry name" value="ATPase-IB_hvy"/>
    <property type="match status" value="1"/>
</dbReference>
<evidence type="ECO:0000256" key="13">
    <source>
        <dbReference type="ARBA" id="ARBA00022842"/>
    </source>
</evidence>
<dbReference type="PANTHER" id="PTHR43520">
    <property type="entry name" value="ATP7, ISOFORM B"/>
    <property type="match status" value="1"/>
</dbReference>
<dbReference type="Pfam" id="PF00122">
    <property type="entry name" value="E1-E2_ATPase"/>
    <property type="match status" value="1"/>
</dbReference>
<dbReference type="PROSITE" id="PS01047">
    <property type="entry name" value="HMA_1"/>
    <property type="match status" value="2"/>
</dbReference>
<dbReference type="PROSITE" id="PS00154">
    <property type="entry name" value="ATPASE_E1_E2"/>
    <property type="match status" value="1"/>
</dbReference>
<keyword evidence="16" id="KW-0186">Copper</keyword>
<dbReference type="InterPro" id="IPR023299">
    <property type="entry name" value="ATPase_P-typ_cyto_dom_N"/>
</dbReference>
<dbReference type="GO" id="GO:0005507">
    <property type="term" value="F:copper ion binding"/>
    <property type="evidence" value="ECO:0007669"/>
    <property type="project" value="InterPro"/>
</dbReference>
<evidence type="ECO:0000256" key="20">
    <source>
        <dbReference type="ARBA" id="ARBA00033239"/>
    </source>
</evidence>
<dbReference type="GO" id="GO:0005886">
    <property type="term" value="C:plasma membrane"/>
    <property type="evidence" value="ECO:0007669"/>
    <property type="project" value="UniProtKB-SubCell"/>
</dbReference>
<dbReference type="SUPFAM" id="SSF55008">
    <property type="entry name" value="HMA, heavy metal-associated domain"/>
    <property type="match status" value="2"/>
</dbReference>
<dbReference type="OrthoDB" id="9813266at2"/>